<name>A0A6M5Z2E5_9BACT</name>
<proteinExistence type="predicted"/>
<protein>
    <submittedName>
        <fullName evidence="2">Uncharacterized protein</fullName>
    </submittedName>
</protein>
<keyword evidence="1" id="KW-1133">Transmembrane helix</keyword>
<dbReference type="Pfam" id="PF22564">
    <property type="entry name" value="HAAS"/>
    <property type="match status" value="1"/>
</dbReference>
<sequence length="238" mass="24926">MDRRQWLERVANELAGRGVPAGVRARLMEELRDHLDDLMEGGVNVATESDVSRLMGTPEGLADASVGVTRPATWVRRHPLVVFGLAPVPVAILGVAVYLLAAWAVGSAVAAGYDCEISEIPRGVLIPTATAFAYSIGFVPFLPLVAAFGWLGVRCRAGAWWLAAAVAQVALLAGAATTELHESDLPGASQLVVGLGLPLTGWRQVVQLLITVLIGGAYLRAISRTDRVPGAPAPQPGA</sequence>
<keyword evidence="1" id="KW-0472">Membrane</keyword>
<reference evidence="3" key="1">
    <citation type="submission" date="2020-05" db="EMBL/GenBank/DDBJ databases">
        <title>Frigoriglobus tundricola gen. nov., sp. nov., a psychrotolerant cellulolytic planctomycete of the family Gemmataceae with two divergent copies of 16S rRNA gene.</title>
        <authorList>
            <person name="Kulichevskaya I.S."/>
            <person name="Ivanova A.A."/>
            <person name="Naumoff D.G."/>
            <person name="Beletsky A.V."/>
            <person name="Rijpstra W.I.C."/>
            <person name="Sinninghe Damste J.S."/>
            <person name="Mardanov A.V."/>
            <person name="Ravin N.V."/>
            <person name="Dedysh S.N."/>
        </authorList>
    </citation>
    <scope>NUCLEOTIDE SEQUENCE [LARGE SCALE GENOMIC DNA]</scope>
    <source>
        <strain evidence="3">PL17</strain>
    </source>
</reference>
<feature type="transmembrane region" description="Helical" evidence="1">
    <location>
        <begin position="80"/>
        <end position="104"/>
    </location>
</feature>
<dbReference type="AlphaFoldDB" id="A0A6M5Z2E5"/>
<keyword evidence="1" id="KW-0812">Transmembrane</keyword>
<feature type="transmembrane region" description="Helical" evidence="1">
    <location>
        <begin position="160"/>
        <end position="181"/>
    </location>
</feature>
<feature type="transmembrane region" description="Helical" evidence="1">
    <location>
        <begin position="131"/>
        <end position="153"/>
    </location>
</feature>
<evidence type="ECO:0000313" key="2">
    <source>
        <dbReference type="EMBL" id="QJW99896.1"/>
    </source>
</evidence>
<evidence type="ECO:0000313" key="3">
    <source>
        <dbReference type="Proteomes" id="UP000503447"/>
    </source>
</evidence>
<dbReference type="RefSeq" id="WP_171474776.1">
    <property type="nucleotide sequence ID" value="NZ_CP053452.2"/>
</dbReference>
<gene>
    <name evidence="2" type="ORF">FTUN_7519</name>
</gene>
<evidence type="ECO:0000256" key="1">
    <source>
        <dbReference type="SAM" id="Phobius"/>
    </source>
</evidence>
<dbReference type="EMBL" id="CP053452">
    <property type="protein sequence ID" value="QJW99896.1"/>
    <property type="molecule type" value="Genomic_DNA"/>
</dbReference>
<keyword evidence="3" id="KW-1185">Reference proteome</keyword>
<dbReference type="KEGG" id="ftj:FTUN_7519"/>
<feature type="transmembrane region" description="Helical" evidence="1">
    <location>
        <begin position="201"/>
        <end position="219"/>
    </location>
</feature>
<accession>A0A6M5Z2E5</accession>
<organism evidence="2 3">
    <name type="scientific">Frigoriglobus tundricola</name>
    <dbReference type="NCBI Taxonomy" id="2774151"/>
    <lineage>
        <taxon>Bacteria</taxon>
        <taxon>Pseudomonadati</taxon>
        <taxon>Planctomycetota</taxon>
        <taxon>Planctomycetia</taxon>
        <taxon>Gemmatales</taxon>
        <taxon>Gemmataceae</taxon>
        <taxon>Frigoriglobus</taxon>
    </lineage>
</organism>
<dbReference type="Proteomes" id="UP000503447">
    <property type="component" value="Chromosome"/>
</dbReference>